<organism evidence="1 2">
    <name type="scientific">Giardia muris</name>
    <dbReference type="NCBI Taxonomy" id="5742"/>
    <lineage>
        <taxon>Eukaryota</taxon>
        <taxon>Metamonada</taxon>
        <taxon>Diplomonadida</taxon>
        <taxon>Hexamitidae</taxon>
        <taxon>Giardiinae</taxon>
        <taxon>Giardia</taxon>
    </lineage>
</organism>
<proteinExistence type="predicted"/>
<evidence type="ECO:0000313" key="1">
    <source>
        <dbReference type="EMBL" id="TNJ27318.1"/>
    </source>
</evidence>
<dbReference type="AlphaFoldDB" id="A0A4Z1SUN5"/>
<dbReference type="EMBL" id="VDLU01000004">
    <property type="protein sequence ID" value="TNJ27318.1"/>
    <property type="molecule type" value="Genomic_DNA"/>
</dbReference>
<dbReference type="Proteomes" id="UP000315496">
    <property type="component" value="Chromosome 4"/>
</dbReference>
<dbReference type="VEuPathDB" id="GiardiaDB:GMRT_11521"/>
<accession>A0A4Z1SUN5</accession>
<comment type="caution">
    <text evidence="1">The sequence shown here is derived from an EMBL/GenBank/DDBJ whole genome shotgun (WGS) entry which is preliminary data.</text>
</comment>
<name>A0A4Z1SUN5_GIAMU</name>
<reference evidence="1 2" key="1">
    <citation type="submission" date="2019-05" db="EMBL/GenBank/DDBJ databases">
        <title>The compact genome of Giardia muris reveals important steps in the evolution of intestinal protozoan parasites.</title>
        <authorList>
            <person name="Xu F."/>
            <person name="Jimenez-Gonzalez A."/>
            <person name="Einarsson E."/>
            <person name="Astvaldsson A."/>
            <person name="Peirasmaki D."/>
            <person name="Eckmann L."/>
            <person name="Andersson J.O."/>
            <person name="Svard S.G."/>
            <person name="Jerlstrom-Hultqvist J."/>
        </authorList>
    </citation>
    <scope>NUCLEOTIDE SEQUENCE [LARGE SCALE GENOMIC DNA]</scope>
    <source>
        <strain evidence="1 2">Roberts-Thomson</strain>
    </source>
</reference>
<keyword evidence="2" id="KW-1185">Reference proteome</keyword>
<sequence length="470" mass="52922">MPNQVTIPRGSGLLLDLQRGEHVDIIVESGEIEYEGHYLKTDSKLCVANHAKLLLAIYEDATLQLVCSSDEVVIIPLKGLLDRLEPFANEISSLSTTGLIPWLYLVGRHPVERNLIIQQLVHWYSRLGFRVILLNADGEHPCIFVPGTATLAEYSGHIHDYHFCPDSYVVPIEGLKSSRLPNVLLSRQRLFNIIPTVVIICLPKFVDTPKGRLEIHSYLQTLLPAKSETFQVLQAEAEQLDLSRLHNLARLTMAGKEAQQYLRKVVPLLISIDVLGSLVPTIEHLHLAYHELRIPPFLADLALPTIDDRLTEYFYGPSGRIAFQPITKRFKLVKHPSQSVVSETVQNCLCVQLNTFSYRLLESVTECSILRSDEVDEESLLNRVCLIPLIEDPEDVHFFLSKQKGGTLDVELPGDALTEIMLRVTVVGCCLIRGVKSIDDDTFLDLLLPREAPFPQYFILLVTEHYAGIE</sequence>
<evidence type="ECO:0000313" key="2">
    <source>
        <dbReference type="Proteomes" id="UP000315496"/>
    </source>
</evidence>
<protein>
    <submittedName>
        <fullName evidence="1">Uncharacterized protein</fullName>
    </submittedName>
</protein>
<gene>
    <name evidence="1" type="ORF">GMRT_11521</name>
</gene>